<dbReference type="AlphaFoldDB" id="A0AB74UAR0"/>
<dbReference type="Pfam" id="PF04828">
    <property type="entry name" value="GFA"/>
    <property type="match status" value="1"/>
</dbReference>
<dbReference type="InterPro" id="IPR006913">
    <property type="entry name" value="CENP-V/GFA"/>
</dbReference>
<feature type="domain" description="CENP-V/GFA" evidence="4">
    <location>
        <begin position="4"/>
        <end position="114"/>
    </location>
</feature>
<dbReference type="PROSITE" id="PS51891">
    <property type="entry name" value="CENP_V_GFA"/>
    <property type="match status" value="1"/>
</dbReference>
<accession>A0AB74UAR0</accession>
<dbReference type="InterPro" id="IPR011057">
    <property type="entry name" value="Mss4-like_sf"/>
</dbReference>
<evidence type="ECO:0000256" key="3">
    <source>
        <dbReference type="ARBA" id="ARBA00022833"/>
    </source>
</evidence>
<organism evidence="5">
    <name type="scientific">Salinicola endophyticus</name>
    <dbReference type="NCBI Taxonomy" id="1949083"/>
    <lineage>
        <taxon>Bacteria</taxon>
        <taxon>Pseudomonadati</taxon>
        <taxon>Pseudomonadota</taxon>
        <taxon>Gammaproteobacteria</taxon>
        <taxon>Oceanospirillales</taxon>
        <taxon>Halomonadaceae</taxon>
        <taxon>Salinicola</taxon>
    </lineage>
</organism>
<dbReference type="GO" id="GO:0016846">
    <property type="term" value="F:carbon-sulfur lyase activity"/>
    <property type="evidence" value="ECO:0007669"/>
    <property type="project" value="InterPro"/>
</dbReference>
<dbReference type="RefSeq" id="WP_353979524.1">
    <property type="nucleotide sequence ID" value="NZ_CP159578.1"/>
</dbReference>
<evidence type="ECO:0000256" key="1">
    <source>
        <dbReference type="ARBA" id="ARBA00005495"/>
    </source>
</evidence>
<protein>
    <submittedName>
        <fullName evidence="5">Aldehyde-activating protein</fullName>
    </submittedName>
</protein>
<reference evidence="5" key="1">
    <citation type="submission" date="2024-06" db="EMBL/GenBank/DDBJ databases">
        <title>Complete genome of Salinicola endophyticus HNIBRBA4755.</title>
        <authorList>
            <person name="Shin S.Y."/>
            <person name="Kang H."/>
            <person name="Song J."/>
        </authorList>
    </citation>
    <scope>NUCLEOTIDE SEQUENCE</scope>
    <source>
        <strain evidence="5">HNIBRBA4755</strain>
    </source>
</reference>
<gene>
    <name evidence="5" type="ORF">ABV408_13985</name>
</gene>
<keyword evidence="2" id="KW-0479">Metal-binding</keyword>
<evidence type="ECO:0000259" key="4">
    <source>
        <dbReference type="PROSITE" id="PS51891"/>
    </source>
</evidence>
<name>A0AB74UAR0_9GAMM</name>
<dbReference type="Gene3D" id="2.170.150.70">
    <property type="match status" value="1"/>
</dbReference>
<evidence type="ECO:0000313" key="5">
    <source>
        <dbReference type="EMBL" id="XCJ78539.1"/>
    </source>
</evidence>
<evidence type="ECO:0000256" key="2">
    <source>
        <dbReference type="ARBA" id="ARBA00022723"/>
    </source>
</evidence>
<dbReference type="GO" id="GO:0046872">
    <property type="term" value="F:metal ion binding"/>
    <property type="evidence" value="ECO:0007669"/>
    <property type="project" value="UniProtKB-KW"/>
</dbReference>
<sequence length="114" mass="12753">MERLTLRCDCGNLEVTAPLPEQVTACNCGICRRYAALWAYYAFGEVTLRVGEAGVALWQRGDREIEFVRCARCGCVSHYRTLPVDPEPLIALNTRLAEPALGNIPVRQADNAWR</sequence>
<dbReference type="SUPFAM" id="SSF51316">
    <property type="entry name" value="Mss4-like"/>
    <property type="match status" value="1"/>
</dbReference>
<proteinExistence type="inferred from homology"/>
<comment type="similarity">
    <text evidence="1">Belongs to the Gfa family.</text>
</comment>
<keyword evidence="3" id="KW-0862">Zinc</keyword>
<dbReference type="EMBL" id="CP159578">
    <property type="protein sequence ID" value="XCJ78539.1"/>
    <property type="molecule type" value="Genomic_DNA"/>
</dbReference>